<dbReference type="AlphaFoldDB" id="A0A165CZ92"/>
<feature type="compositionally biased region" description="Polar residues" evidence="1">
    <location>
        <begin position="1"/>
        <end position="23"/>
    </location>
</feature>
<sequence length="1032" mass="111059">MSKTATVSSANTQKTTRPSSVPLSPSKRRRLAAIEAATRAYSTPQPTASRNPEKSPSETTGKPVVSPKTLSTVPDAPSAAEMWKWTLFKDAVAPCFAKDVMDMQDSSAEDAEYFWLGRVPCRSVRLVVDDGTAVIDCVYKHPPLPASSATVRKPKPKTPMSARPQFGSSSPYKWPAPSTSKSTFNVLPATPSPLPKPVAYVGASVSLTGRVVNRAEGRLVLVDEIKRCSSPNDEPNHWLAVAHLHQTSYFAPDMGPFVIPKATVRPLVMPASKPASSVKCKEKASDESAEEVQARVVATPGIAAPQTPASSHAPSVVGSPEPTSSKVVGSEPQSPPRLRHPSRLHTRDLTANTFRIYVKHYMDHAPPLRARARSRSVSPTPPSSNHRAGVIGSAGGSTNLLSKMQTKSVYADMGIYGEDIAPGSCSQTTYAENEHHDDEDDVSRTVHDFTFSYLRRVPELALLARHVVDAESRRRAREERMHAAHTQTQTQDRHIRQLQGSSAESKALKVKCLFRFAIRTLYDEGSIQQRQHDWPVTHDTLVFDDDDEALSDPPPDEEAYFPLTPAYLSGVVAHVITEIMARAAAKASMSKWPQRTDDVSVPLQPPMPPPGPTPTEILAFLRRGEGCIGVGKEGGNDVVCGAWEVGAVWVRGGVMAGFGGCPERRADVTGGRVTIDASDGNRPLFVALQHTGSWCTCAWGMHGAIDQYTLVHHAISTSPSSSVTVAGAAASASAGFVSSFMKAFSYKLNSSVVVHQGWRRAWDRTFEDGQGTSRPQSRERSKGPSLAADNGLCMVISMVVAMSPSVWEGVCAFASRISGTSAALAAATAPKQEGQMTFWQVTSVVGPSLLAGRAAGEVWLRNAPRCRPSGVWDSRARKASTAPEEISLALFESELPGALARLKFALRQSFKFRIHGKRNPSEVKNLTEVPSWQLRHAQQQPGAVPELPKDNPNLRTRSTPDYEPKPSQFPLSGASGDMDDIAASILTAVNVLLQANSEGLHGAGHGLGGDAKRPEARRGPVAAGRRLKTIGG</sequence>
<dbReference type="RefSeq" id="XP_040761536.1">
    <property type="nucleotide sequence ID" value="XM_040907209.1"/>
</dbReference>
<organism evidence="2 3">
    <name type="scientific">Laetiporus sulphureus 93-53</name>
    <dbReference type="NCBI Taxonomy" id="1314785"/>
    <lineage>
        <taxon>Eukaryota</taxon>
        <taxon>Fungi</taxon>
        <taxon>Dikarya</taxon>
        <taxon>Basidiomycota</taxon>
        <taxon>Agaricomycotina</taxon>
        <taxon>Agaricomycetes</taxon>
        <taxon>Polyporales</taxon>
        <taxon>Laetiporus</taxon>
    </lineage>
</organism>
<dbReference type="EMBL" id="KV427641">
    <property type="protein sequence ID" value="KZT03796.1"/>
    <property type="molecule type" value="Genomic_DNA"/>
</dbReference>
<protein>
    <recommendedName>
        <fullName evidence="4">CST complex subunit Stn1 N-terminal domain-containing protein</fullName>
    </recommendedName>
</protein>
<evidence type="ECO:0000256" key="1">
    <source>
        <dbReference type="SAM" id="MobiDB-lite"/>
    </source>
</evidence>
<feature type="region of interest" description="Disordered" evidence="1">
    <location>
        <begin position="301"/>
        <end position="342"/>
    </location>
</feature>
<feature type="region of interest" description="Disordered" evidence="1">
    <location>
        <begin position="766"/>
        <end position="785"/>
    </location>
</feature>
<evidence type="ECO:0000313" key="2">
    <source>
        <dbReference type="EMBL" id="KZT03796.1"/>
    </source>
</evidence>
<feature type="region of interest" description="Disordered" evidence="1">
    <location>
        <begin position="370"/>
        <end position="398"/>
    </location>
</feature>
<dbReference type="GeneID" id="63824238"/>
<evidence type="ECO:0008006" key="4">
    <source>
        <dbReference type="Google" id="ProtNLM"/>
    </source>
</evidence>
<feature type="region of interest" description="Disordered" evidence="1">
    <location>
        <begin position="1004"/>
        <end position="1023"/>
    </location>
</feature>
<dbReference type="InterPro" id="IPR012340">
    <property type="entry name" value="NA-bd_OB-fold"/>
</dbReference>
<keyword evidence="3" id="KW-1185">Reference proteome</keyword>
<feature type="compositionally biased region" description="Polar residues" evidence="1">
    <location>
        <begin position="40"/>
        <end position="50"/>
    </location>
</feature>
<gene>
    <name evidence="2" type="ORF">LAESUDRAFT_715960</name>
</gene>
<feature type="region of interest" description="Disordered" evidence="1">
    <location>
        <begin position="474"/>
        <end position="494"/>
    </location>
</feature>
<dbReference type="InParanoid" id="A0A165CZ92"/>
<dbReference type="Gene3D" id="2.40.50.140">
    <property type="entry name" value="Nucleic acid-binding proteins"/>
    <property type="match status" value="1"/>
</dbReference>
<name>A0A165CZ92_9APHY</name>
<feature type="region of interest" description="Disordered" evidence="1">
    <location>
        <begin position="1"/>
        <end position="74"/>
    </location>
</feature>
<dbReference type="Proteomes" id="UP000076871">
    <property type="component" value="Unassembled WGS sequence"/>
</dbReference>
<dbReference type="STRING" id="1314785.A0A165CZ92"/>
<proteinExistence type="predicted"/>
<evidence type="ECO:0000313" key="3">
    <source>
        <dbReference type="Proteomes" id="UP000076871"/>
    </source>
</evidence>
<feature type="region of interest" description="Disordered" evidence="1">
    <location>
        <begin position="934"/>
        <end position="974"/>
    </location>
</feature>
<accession>A0A165CZ92</accession>
<reference evidence="2 3" key="1">
    <citation type="journal article" date="2016" name="Mol. Biol. Evol.">
        <title>Comparative Genomics of Early-Diverging Mushroom-Forming Fungi Provides Insights into the Origins of Lignocellulose Decay Capabilities.</title>
        <authorList>
            <person name="Nagy L.G."/>
            <person name="Riley R."/>
            <person name="Tritt A."/>
            <person name="Adam C."/>
            <person name="Daum C."/>
            <person name="Floudas D."/>
            <person name="Sun H."/>
            <person name="Yadav J.S."/>
            <person name="Pangilinan J."/>
            <person name="Larsson K.H."/>
            <person name="Matsuura K."/>
            <person name="Barry K."/>
            <person name="Labutti K."/>
            <person name="Kuo R."/>
            <person name="Ohm R.A."/>
            <person name="Bhattacharya S.S."/>
            <person name="Shirouzu T."/>
            <person name="Yoshinaga Y."/>
            <person name="Martin F.M."/>
            <person name="Grigoriev I.V."/>
            <person name="Hibbett D.S."/>
        </authorList>
    </citation>
    <scope>NUCLEOTIDE SEQUENCE [LARGE SCALE GENOMIC DNA]</scope>
    <source>
        <strain evidence="2 3">93-53</strain>
    </source>
</reference>
<feature type="region of interest" description="Disordered" evidence="1">
    <location>
        <begin position="148"/>
        <end position="173"/>
    </location>
</feature>
<dbReference type="OrthoDB" id="77828at2759"/>